<feature type="transmembrane region" description="Helical" evidence="6">
    <location>
        <begin position="131"/>
        <end position="153"/>
    </location>
</feature>
<comment type="catalytic activity">
    <reaction evidence="5">
        <text>acetate + ATP + CoA = acetyl-CoA + AMP + diphosphate</text>
        <dbReference type="Rhea" id="RHEA:23176"/>
        <dbReference type="ChEBI" id="CHEBI:30089"/>
        <dbReference type="ChEBI" id="CHEBI:30616"/>
        <dbReference type="ChEBI" id="CHEBI:33019"/>
        <dbReference type="ChEBI" id="CHEBI:57287"/>
        <dbReference type="ChEBI" id="CHEBI:57288"/>
        <dbReference type="ChEBI" id="CHEBI:456215"/>
        <dbReference type="EC" id="6.2.1.1"/>
    </reaction>
</comment>
<dbReference type="GO" id="GO:0005524">
    <property type="term" value="F:ATP binding"/>
    <property type="evidence" value="ECO:0007669"/>
    <property type="project" value="UniProtKB-UniRule"/>
</dbReference>
<dbReference type="NCBIfam" id="NF001208">
    <property type="entry name" value="PRK00174.1"/>
    <property type="match status" value="1"/>
</dbReference>
<organism evidence="10 11">
    <name type="scientific">Aspergillus homomorphus (strain CBS 101889)</name>
    <dbReference type="NCBI Taxonomy" id="1450537"/>
    <lineage>
        <taxon>Eukaryota</taxon>
        <taxon>Fungi</taxon>
        <taxon>Dikarya</taxon>
        <taxon>Ascomycota</taxon>
        <taxon>Pezizomycotina</taxon>
        <taxon>Eurotiomycetes</taxon>
        <taxon>Eurotiomycetidae</taxon>
        <taxon>Eurotiales</taxon>
        <taxon>Aspergillaceae</taxon>
        <taxon>Aspergillus</taxon>
        <taxon>Aspergillus subgen. Circumdati</taxon>
    </lineage>
</organism>
<dbReference type="InterPro" id="IPR000873">
    <property type="entry name" value="AMP-dep_synth/lig_dom"/>
</dbReference>
<evidence type="ECO:0000313" key="10">
    <source>
        <dbReference type="EMBL" id="RAL08881.1"/>
    </source>
</evidence>
<dbReference type="InterPro" id="IPR045851">
    <property type="entry name" value="AMP-bd_C_sf"/>
</dbReference>
<dbReference type="OrthoDB" id="1706066at2759"/>
<dbReference type="Gene3D" id="3.30.300.30">
    <property type="match status" value="1"/>
</dbReference>
<dbReference type="Pfam" id="PF00501">
    <property type="entry name" value="AMP-binding"/>
    <property type="match status" value="1"/>
</dbReference>
<dbReference type="EC" id="6.2.1.1" evidence="5"/>
<dbReference type="AlphaFoldDB" id="A0A395HLS5"/>
<evidence type="ECO:0000313" key="11">
    <source>
        <dbReference type="Proteomes" id="UP000248961"/>
    </source>
</evidence>
<evidence type="ECO:0000256" key="6">
    <source>
        <dbReference type="SAM" id="Phobius"/>
    </source>
</evidence>
<sequence>MTPWNRHRHVLHGGLTSFQEYQELHRESIENSGEFWGREARDLISFHQDFTETTRGSLEAGDATWFTGGRLNAAYNCVDRHAATKPNQVAIIFEGDEPGTGRTITYAELQTEVCRAAAMLRALGLQKGDRVVIYMGMIPEVIIATLAVVRLGAIHTIIYDGFSANALAGRIQDLDARLVITADYSRRGGVYLPMKPAVDEALQQCPRVERMLVVRHQPQTQPLVAWNSERDVWWHDLLAQTVVDADLAPEWVDAEHPLFVLYTSGSTGKPKGLVHVTGGFLVGIAVMGKYMLGLREGDVLFCTGEVGWITGLLCGLYTPLLLGRTTVIYEGSPIYPSPLRYWEICEQNRVTHFYAAPTALRLLRMLSPPGEVPLPMTRLRLLGSIGEPIAPEVWSWYHRSIGKGRAHLLDTYGQTETGAFLMAPMAGVTPTKPGSCAFPIFGIDPAIIRADGDEDDENTRAGALVIQKPWPSLARTVWGDHEKFMTSYLRPYPGCYFTGDGARQDRDEYYWITGRLDDVVNVSGHRLSTAEIEAALLELALVAEVAAVGVDDELTGQAVVVFAVLKKTAEPRKPPRASELTKQVALRIGSFAKPRAVHLVPDLPKTRSGKILRRVLRKILEGDLAGIGDTSTMLAPDVIQSVVKVVNPRTFARR</sequence>
<keyword evidence="6" id="KW-0472">Membrane</keyword>
<dbReference type="PANTHER" id="PTHR24095">
    <property type="entry name" value="ACETYL-COENZYME A SYNTHETASE"/>
    <property type="match status" value="1"/>
</dbReference>
<evidence type="ECO:0000256" key="1">
    <source>
        <dbReference type="ARBA" id="ARBA00006432"/>
    </source>
</evidence>
<protein>
    <recommendedName>
        <fullName evidence="5">Acetyl-coenzyme A synthetase</fullName>
        <ecNumber evidence="5">6.2.1.1</ecNumber>
    </recommendedName>
</protein>
<keyword evidence="6" id="KW-0812">Transmembrane</keyword>
<dbReference type="GO" id="GO:0019427">
    <property type="term" value="P:acetyl-CoA biosynthetic process from acetate"/>
    <property type="evidence" value="ECO:0007669"/>
    <property type="project" value="InterPro"/>
</dbReference>
<proteinExistence type="inferred from homology"/>
<dbReference type="InterPro" id="IPR032387">
    <property type="entry name" value="ACAS_N"/>
</dbReference>
<dbReference type="Pfam" id="PF16177">
    <property type="entry name" value="ACAS_N"/>
    <property type="match status" value="1"/>
</dbReference>
<dbReference type="NCBIfam" id="TIGR02188">
    <property type="entry name" value="Ac_CoA_lig_AcsA"/>
    <property type="match status" value="1"/>
</dbReference>
<evidence type="ECO:0000256" key="4">
    <source>
        <dbReference type="ARBA" id="ARBA00022840"/>
    </source>
</evidence>
<dbReference type="GO" id="GO:0005829">
    <property type="term" value="C:cytosol"/>
    <property type="evidence" value="ECO:0007669"/>
    <property type="project" value="TreeGrafter"/>
</dbReference>
<reference evidence="10 11" key="1">
    <citation type="submission" date="2018-02" db="EMBL/GenBank/DDBJ databases">
        <title>The genomes of Aspergillus section Nigri reveals drivers in fungal speciation.</title>
        <authorList>
            <consortium name="DOE Joint Genome Institute"/>
            <person name="Vesth T.C."/>
            <person name="Nybo J."/>
            <person name="Theobald S."/>
            <person name="Brandl J."/>
            <person name="Frisvad J.C."/>
            <person name="Nielsen K.F."/>
            <person name="Lyhne E.K."/>
            <person name="Kogle M.E."/>
            <person name="Kuo A."/>
            <person name="Riley R."/>
            <person name="Clum A."/>
            <person name="Nolan M."/>
            <person name="Lipzen A."/>
            <person name="Salamov A."/>
            <person name="Henrissat B."/>
            <person name="Wiebenga A."/>
            <person name="De vries R.P."/>
            <person name="Grigoriev I.V."/>
            <person name="Mortensen U.H."/>
            <person name="Andersen M.R."/>
            <person name="Baker S.E."/>
        </authorList>
    </citation>
    <scope>NUCLEOTIDE SEQUENCE [LARGE SCALE GENOMIC DNA]</scope>
    <source>
        <strain evidence="10 11">CBS 101889</strain>
    </source>
</reference>
<accession>A0A395HLS5</accession>
<dbReference type="FunFam" id="3.40.50.12780:FF:000001">
    <property type="entry name" value="Acetyl-coenzyme A synthetase"/>
    <property type="match status" value="1"/>
</dbReference>
<dbReference type="Gene3D" id="3.40.50.12780">
    <property type="entry name" value="N-terminal domain of ligase-like"/>
    <property type="match status" value="1"/>
</dbReference>
<dbReference type="PROSITE" id="PS00455">
    <property type="entry name" value="AMP_BINDING"/>
    <property type="match status" value="1"/>
</dbReference>
<dbReference type="Pfam" id="PF13193">
    <property type="entry name" value="AMP-binding_C"/>
    <property type="match status" value="1"/>
</dbReference>
<comment type="similarity">
    <text evidence="1 5">Belongs to the ATP-dependent AMP-binding enzyme family.</text>
</comment>
<dbReference type="InterPro" id="IPR020845">
    <property type="entry name" value="AMP-binding_CS"/>
</dbReference>
<dbReference type="GO" id="GO:0003987">
    <property type="term" value="F:acetate-CoA ligase activity"/>
    <property type="evidence" value="ECO:0007669"/>
    <property type="project" value="UniProtKB-UniRule"/>
</dbReference>
<keyword evidence="3 5" id="KW-0547">Nucleotide-binding</keyword>
<keyword evidence="11" id="KW-1185">Reference proteome</keyword>
<dbReference type="InterPro" id="IPR042099">
    <property type="entry name" value="ANL_N_sf"/>
</dbReference>
<dbReference type="GO" id="GO:0016208">
    <property type="term" value="F:AMP binding"/>
    <property type="evidence" value="ECO:0007669"/>
    <property type="project" value="InterPro"/>
</dbReference>
<evidence type="ECO:0000256" key="5">
    <source>
        <dbReference type="RuleBase" id="RU361147"/>
    </source>
</evidence>
<dbReference type="RefSeq" id="XP_025548035.1">
    <property type="nucleotide sequence ID" value="XM_025699306.1"/>
</dbReference>
<evidence type="ECO:0000259" key="7">
    <source>
        <dbReference type="Pfam" id="PF00501"/>
    </source>
</evidence>
<dbReference type="EMBL" id="KZ824309">
    <property type="protein sequence ID" value="RAL08881.1"/>
    <property type="molecule type" value="Genomic_DNA"/>
</dbReference>
<evidence type="ECO:0000256" key="2">
    <source>
        <dbReference type="ARBA" id="ARBA00022598"/>
    </source>
</evidence>
<dbReference type="VEuPathDB" id="FungiDB:BO97DRAFT_459810"/>
<name>A0A395HLS5_ASPHC</name>
<dbReference type="InterPro" id="IPR011904">
    <property type="entry name" value="Ac_CoA_lig"/>
</dbReference>
<dbReference type="Proteomes" id="UP000248961">
    <property type="component" value="Unassembled WGS sequence"/>
</dbReference>
<dbReference type="PANTHER" id="PTHR24095:SF14">
    <property type="entry name" value="ACETYL-COENZYME A SYNTHETASE 1"/>
    <property type="match status" value="1"/>
</dbReference>
<keyword evidence="2 5" id="KW-0436">Ligase</keyword>
<keyword evidence="4 5" id="KW-0067">ATP-binding</keyword>
<feature type="domain" description="AMP-binding enzyme C-terminal" evidence="8">
    <location>
        <begin position="531"/>
        <end position="610"/>
    </location>
</feature>
<evidence type="ECO:0000259" key="9">
    <source>
        <dbReference type="Pfam" id="PF16177"/>
    </source>
</evidence>
<gene>
    <name evidence="10" type="ORF">BO97DRAFT_459810</name>
</gene>
<keyword evidence="6" id="KW-1133">Transmembrane helix</keyword>
<evidence type="ECO:0000256" key="3">
    <source>
        <dbReference type="ARBA" id="ARBA00022741"/>
    </source>
</evidence>
<dbReference type="STRING" id="1450537.A0A395HLS5"/>
<feature type="domain" description="Acetyl-coenzyme A synthetase N-terminal" evidence="9">
    <location>
        <begin position="21"/>
        <end position="77"/>
    </location>
</feature>
<dbReference type="GeneID" id="37203595"/>
<dbReference type="InterPro" id="IPR025110">
    <property type="entry name" value="AMP-bd_C"/>
</dbReference>
<evidence type="ECO:0000259" key="8">
    <source>
        <dbReference type="Pfam" id="PF13193"/>
    </source>
</evidence>
<dbReference type="SUPFAM" id="SSF56801">
    <property type="entry name" value="Acetyl-CoA synthetase-like"/>
    <property type="match status" value="1"/>
</dbReference>
<feature type="domain" description="AMP-dependent synthetase/ligase" evidence="7">
    <location>
        <begin position="79"/>
        <end position="470"/>
    </location>
</feature>